<accession>A0A8S5MCB5</accession>
<reference evidence="1" key="1">
    <citation type="journal article" date="2021" name="Proc. Natl. Acad. Sci. U.S.A.">
        <title>A Catalog of Tens of Thousands of Viruses from Human Metagenomes Reveals Hidden Associations with Chronic Diseases.</title>
        <authorList>
            <person name="Tisza M.J."/>
            <person name="Buck C.B."/>
        </authorList>
    </citation>
    <scope>NUCLEOTIDE SEQUENCE</scope>
    <source>
        <strain evidence="1">Ct53O25</strain>
    </source>
</reference>
<evidence type="ECO:0000313" key="1">
    <source>
        <dbReference type="EMBL" id="DAD79587.1"/>
    </source>
</evidence>
<proteinExistence type="predicted"/>
<dbReference type="EMBL" id="BK014869">
    <property type="protein sequence ID" value="DAD79587.1"/>
    <property type="molecule type" value="Genomic_DNA"/>
</dbReference>
<name>A0A8S5MCB5_9CAUD</name>
<protein>
    <submittedName>
        <fullName evidence="1">Major capsid protein</fullName>
    </submittedName>
</protein>
<sequence length="319" mass="35936">MAQAGLGSASGYGSIHDTPLATKGYHSRIIERGWEKDILGEIVNTRIVAQAFDCNQVVEFILQPDVGPWRKYEDNQVIKPDTVQITSVQMTLCNQAYKAIKIDNNLQRNLCQFWSKFEAGFLDSCYRELSGMWHSFVLSAMVLEADRRNKGKNAGRDRSINLGTVGAPVRVTPGNLPVNLMNLRNVLVHNSRWKNGEMFLIVPPEFSNVVIQSEYRLAADISCCKDPSMLLTGELPGQLAGFRAIESMRTISAFDQAVNKQAYYILAFWKEAFAFYGDITEGRIIEDKDYWGRQYQMAALWGGKAIYGDAIAVGYWTFE</sequence>
<organism evidence="1">
    <name type="scientific">Podoviridae sp. ct53O25</name>
    <dbReference type="NCBI Taxonomy" id="2826539"/>
    <lineage>
        <taxon>Viruses</taxon>
        <taxon>Duplodnaviria</taxon>
        <taxon>Heunggongvirae</taxon>
        <taxon>Uroviricota</taxon>
        <taxon>Caudoviricetes</taxon>
    </lineage>
</organism>